<organism evidence="5 6">
    <name type="scientific">Acidipropionibacterium jensenii</name>
    <dbReference type="NCBI Taxonomy" id="1749"/>
    <lineage>
        <taxon>Bacteria</taxon>
        <taxon>Bacillati</taxon>
        <taxon>Actinomycetota</taxon>
        <taxon>Actinomycetes</taxon>
        <taxon>Propionibacteriales</taxon>
        <taxon>Propionibacteriaceae</taxon>
        <taxon>Acidipropionibacterium</taxon>
    </lineage>
</organism>
<reference evidence="5 6" key="1">
    <citation type="submission" date="2018-12" db="EMBL/GenBank/DDBJ databases">
        <authorList>
            <consortium name="Pathogen Informatics"/>
        </authorList>
    </citation>
    <scope>NUCLEOTIDE SEQUENCE [LARGE SCALE GENOMIC DNA]</scope>
    <source>
        <strain evidence="5 6">NCTC13652</strain>
    </source>
</reference>
<proteinExistence type="predicted"/>
<sequence>MPGKYPGHVYAHGEEFVLTNNSQLLTLPLAVASPDVDGAQGRTPHRVTIRDVARLAGTSTSTVSVALSGGGKVSEATRRRVIDAADRLGWRPDRRASGLRRFHSRSVGVVYEVEQSFQAHLLDALYVGLSGEHLEVILAGATAHHTEQMCIEDLTREGCEAMVLTGSGLSDQEIAAVARRLPVLSLCRQVALGGVDVVACDSRSGVAGAVDALVSLGHRRIVHVGGSGQPMADAREQGYVEAMTRHGLAGEIRVLPGGSTIEAGVLAGHALWAMAPAPTAVTCFNDMCAAGLVRQLRMIGVRVPDDISVVGFDDAPVASDPTTALTTVRQDVTLLARLAARVLRTRVEAGGPVRPGAERAVTVPAVLVTRSTTGSPAVVTIRLGRQSVHPVASLPIESFFHVSTFITFRMTWGIIVVPVHWGTVRGQ</sequence>
<dbReference type="SUPFAM" id="SSF47413">
    <property type="entry name" value="lambda repressor-like DNA-binding domains"/>
    <property type="match status" value="1"/>
</dbReference>
<dbReference type="Proteomes" id="UP000277858">
    <property type="component" value="Chromosome"/>
</dbReference>
<dbReference type="CDD" id="cd01392">
    <property type="entry name" value="HTH_LacI"/>
    <property type="match status" value="1"/>
</dbReference>
<dbReference type="STRING" id="1122997.GCA_000425285_02006"/>
<evidence type="ECO:0000259" key="4">
    <source>
        <dbReference type="PROSITE" id="PS50932"/>
    </source>
</evidence>
<name>A0A3S4VH80_9ACTN</name>
<gene>
    <name evidence="5" type="primary">galS</name>
    <name evidence="5" type="ORF">NCTC13652_00012</name>
</gene>
<keyword evidence="6" id="KW-1185">Reference proteome</keyword>
<keyword evidence="3" id="KW-0804">Transcription</keyword>
<keyword evidence="2" id="KW-0238">DNA-binding</keyword>
<evidence type="ECO:0000313" key="5">
    <source>
        <dbReference type="EMBL" id="VEI01863.1"/>
    </source>
</evidence>
<dbReference type="InterPro" id="IPR028082">
    <property type="entry name" value="Peripla_BP_I"/>
</dbReference>
<dbReference type="PROSITE" id="PS50932">
    <property type="entry name" value="HTH_LACI_2"/>
    <property type="match status" value="1"/>
</dbReference>
<evidence type="ECO:0000256" key="3">
    <source>
        <dbReference type="ARBA" id="ARBA00023163"/>
    </source>
</evidence>
<dbReference type="EMBL" id="LR134473">
    <property type="protein sequence ID" value="VEI01863.1"/>
    <property type="molecule type" value="Genomic_DNA"/>
</dbReference>
<dbReference type="PANTHER" id="PTHR30146">
    <property type="entry name" value="LACI-RELATED TRANSCRIPTIONAL REPRESSOR"/>
    <property type="match status" value="1"/>
</dbReference>
<protein>
    <submittedName>
        <fullName evidence="5">Mgl repressor and galactose ultrainduction factor</fullName>
    </submittedName>
</protein>
<accession>A0A3S4VH80</accession>
<dbReference type="CDD" id="cd06267">
    <property type="entry name" value="PBP1_LacI_sugar_binding-like"/>
    <property type="match status" value="1"/>
</dbReference>
<dbReference type="AlphaFoldDB" id="A0A3S4VH80"/>
<dbReference type="Gene3D" id="1.10.260.40">
    <property type="entry name" value="lambda repressor-like DNA-binding domains"/>
    <property type="match status" value="1"/>
</dbReference>
<feature type="domain" description="HTH lacI-type" evidence="4">
    <location>
        <begin position="47"/>
        <end position="101"/>
    </location>
</feature>
<dbReference type="Gene3D" id="3.40.50.2300">
    <property type="match status" value="2"/>
</dbReference>
<dbReference type="InterPro" id="IPR046335">
    <property type="entry name" value="LacI/GalR-like_sensor"/>
</dbReference>
<evidence type="ECO:0000313" key="6">
    <source>
        <dbReference type="Proteomes" id="UP000277858"/>
    </source>
</evidence>
<dbReference type="SMART" id="SM00354">
    <property type="entry name" value="HTH_LACI"/>
    <property type="match status" value="1"/>
</dbReference>
<evidence type="ECO:0000256" key="1">
    <source>
        <dbReference type="ARBA" id="ARBA00023015"/>
    </source>
</evidence>
<dbReference type="InterPro" id="IPR000843">
    <property type="entry name" value="HTH_LacI"/>
</dbReference>
<dbReference type="SUPFAM" id="SSF53822">
    <property type="entry name" value="Periplasmic binding protein-like I"/>
    <property type="match status" value="1"/>
</dbReference>
<dbReference type="Pfam" id="PF13377">
    <property type="entry name" value="Peripla_BP_3"/>
    <property type="match status" value="1"/>
</dbReference>
<dbReference type="InterPro" id="IPR010982">
    <property type="entry name" value="Lambda_DNA-bd_dom_sf"/>
</dbReference>
<dbReference type="GO" id="GO:0003700">
    <property type="term" value="F:DNA-binding transcription factor activity"/>
    <property type="evidence" value="ECO:0007669"/>
    <property type="project" value="TreeGrafter"/>
</dbReference>
<dbReference type="GO" id="GO:0000976">
    <property type="term" value="F:transcription cis-regulatory region binding"/>
    <property type="evidence" value="ECO:0007669"/>
    <property type="project" value="TreeGrafter"/>
</dbReference>
<dbReference type="PANTHER" id="PTHR30146:SF109">
    <property type="entry name" value="HTH-TYPE TRANSCRIPTIONAL REGULATOR GALS"/>
    <property type="match status" value="1"/>
</dbReference>
<dbReference type="Pfam" id="PF00356">
    <property type="entry name" value="LacI"/>
    <property type="match status" value="1"/>
</dbReference>
<keyword evidence="1" id="KW-0805">Transcription regulation</keyword>
<evidence type="ECO:0000256" key="2">
    <source>
        <dbReference type="ARBA" id="ARBA00023125"/>
    </source>
</evidence>